<keyword evidence="2" id="KW-1185">Reference proteome</keyword>
<dbReference type="EMBL" id="JAANER010000001">
    <property type="protein sequence ID" value="KAG9195248.1"/>
    <property type="molecule type" value="Genomic_DNA"/>
</dbReference>
<comment type="caution">
    <text evidence="1">The sequence shown here is derived from an EMBL/GenBank/DDBJ whole genome shotgun (WGS) entry which is preliminary data.</text>
</comment>
<evidence type="ECO:0000313" key="2">
    <source>
        <dbReference type="Proteomes" id="UP001199106"/>
    </source>
</evidence>
<organism evidence="1 2">
    <name type="scientific">Alternaria panax</name>
    <dbReference type="NCBI Taxonomy" id="48097"/>
    <lineage>
        <taxon>Eukaryota</taxon>
        <taxon>Fungi</taxon>
        <taxon>Dikarya</taxon>
        <taxon>Ascomycota</taxon>
        <taxon>Pezizomycotina</taxon>
        <taxon>Dothideomycetes</taxon>
        <taxon>Pleosporomycetidae</taxon>
        <taxon>Pleosporales</taxon>
        <taxon>Pleosporineae</taxon>
        <taxon>Pleosporaceae</taxon>
        <taxon>Alternaria</taxon>
        <taxon>Alternaria sect. Panax</taxon>
    </lineage>
</organism>
<proteinExistence type="predicted"/>
<dbReference type="Proteomes" id="UP001199106">
    <property type="component" value="Unassembled WGS sequence"/>
</dbReference>
<name>A0AAD4NUY1_9PLEO</name>
<dbReference type="InterPro" id="IPR053187">
    <property type="entry name" value="Notoamide_regulator"/>
</dbReference>
<evidence type="ECO:0000313" key="1">
    <source>
        <dbReference type="EMBL" id="KAG9195248.1"/>
    </source>
</evidence>
<reference evidence="1" key="1">
    <citation type="submission" date="2021-07" db="EMBL/GenBank/DDBJ databases">
        <title>Genome Resource of American Ginseng Black Spot Pathogen Alternaria panax.</title>
        <authorList>
            <person name="Qiu C."/>
            <person name="Wang W."/>
            <person name="Liu Z."/>
        </authorList>
    </citation>
    <scope>NUCLEOTIDE SEQUENCE</scope>
    <source>
        <strain evidence="1">BNCC115425</strain>
    </source>
</reference>
<dbReference type="PANTHER" id="PTHR47256">
    <property type="entry name" value="ZN(II)2CYS6 TRANSCRIPTION FACTOR (EUROFUNG)-RELATED"/>
    <property type="match status" value="1"/>
</dbReference>
<protein>
    <recommendedName>
        <fullName evidence="3">Transcription factor domain-containing protein</fullName>
    </recommendedName>
</protein>
<dbReference type="AlphaFoldDB" id="A0AAD4NUY1"/>
<evidence type="ECO:0008006" key="3">
    <source>
        <dbReference type="Google" id="ProtNLM"/>
    </source>
</evidence>
<dbReference type="CDD" id="cd12148">
    <property type="entry name" value="fungal_TF_MHR"/>
    <property type="match status" value="1"/>
</dbReference>
<accession>A0AAD4NUY1</accession>
<gene>
    <name evidence="1" type="ORF">G6011_00368</name>
</gene>
<dbReference type="PANTHER" id="PTHR47256:SF1">
    <property type="entry name" value="ZN(II)2CYS6 TRANSCRIPTION FACTOR (EUROFUNG)"/>
    <property type="match status" value="1"/>
</dbReference>
<sequence length="591" mass="67688">MLQNLPEKDAADVFRRIRAGANAEAVVKHIQDGSLAMESSNVPQASSRFHFPFMDKIPTSLRESTYFQSLVYEAIEASDYDTNTSQTCSTHQKSNYSRALLTARLVDTLLEDAQPSHWTNVSSNDRLLRSILESYFINQYPRQFFFVKTYFLEDMALRRNEYCSPLLVNALLAKACVSSRLFANQNEFWNPDSLSYRFLAEAKRLWELEGGEPKLTTIQAGCLINATMNDFGHDEAGYSYILKTLNMAHKMSLFALQLDGNRFEHAKSFTAWALSSWLSLQSYYYFKPPCLLDVPAGPLPEVDDESEWYGNIVLHYPPDEYHYPSDFGYGMKALSELRVIQNEIGIMCFSRSKESKKMPWGAALHIQAKLEAWYKGLPPQLQPRWIVYPSHLVLHCEYYAVLITLFRSQISSEDDCTRLLTQSQRSAAQQVVTQAKVQLESILRIYYLRHSFEGYDSMLTIFLVHLANLILAPLQQLEQDPTSERSETSEALLSTLILCFNGLYEQSKSAYIAGVMLALMKKRLSADARNVVGRYVNIEERDNDADSIDETNLEYSHPILSELVLPGTSLSDDPKIWRVKHLMDDFRRKLV</sequence>